<sequence>MSDVVAATPAPVDAEQQLQEHTYKFNVAMSCGGCSGAVDRVLKKLEGVKSYEVSLENQTATVVAEPSLAYEKVLKTIAKTGKKVNTGEADGVSQSVEITA</sequence>
<dbReference type="PROSITE" id="PS50846">
    <property type="entry name" value="HMA_2"/>
    <property type="match status" value="1"/>
</dbReference>
<proteinExistence type="inferred from homology"/>
<dbReference type="Gene3D" id="3.30.70.100">
    <property type="match status" value="1"/>
</dbReference>
<dbReference type="InterPro" id="IPR036163">
    <property type="entry name" value="HMA_dom_sf"/>
</dbReference>
<dbReference type="Pfam" id="PF00403">
    <property type="entry name" value="HMA"/>
    <property type="match status" value="1"/>
</dbReference>
<evidence type="ECO:0000259" key="8">
    <source>
        <dbReference type="PROSITE" id="PS50846"/>
    </source>
</evidence>
<comment type="similarity">
    <text evidence="7">Belongs to the ATX1 family.</text>
</comment>
<evidence type="ECO:0000256" key="1">
    <source>
        <dbReference type="ARBA" id="ARBA00022448"/>
    </source>
</evidence>
<dbReference type="InterPro" id="IPR051881">
    <property type="entry name" value="Copper_transport_ATOX1-like"/>
</dbReference>
<dbReference type="EMBL" id="JAUEPO010000005">
    <property type="protein sequence ID" value="KAK3320667.1"/>
    <property type="molecule type" value="Genomic_DNA"/>
</dbReference>
<dbReference type="SUPFAM" id="SSF55008">
    <property type="entry name" value="HMA, heavy metal-associated domain"/>
    <property type="match status" value="1"/>
</dbReference>
<accession>A0AAE0I9Q3</accession>
<keyword evidence="4" id="KW-0186">Copper</keyword>
<evidence type="ECO:0000256" key="7">
    <source>
        <dbReference type="ARBA" id="ARBA00038171"/>
    </source>
</evidence>
<keyword evidence="2" id="KW-0479">Metal-binding</keyword>
<keyword evidence="5" id="KW-0406">Ion transport</keyword>
<dbReference type="InterPro" id="IPR006121">
    <property type="entry name" value="HMA_dom"/>
</dbReference>
<dbReference type="GO" id="GO:0016531">
    <property type="term" value="F:copper chaperone activity"/>
    <property type="evidence" value="ECO:0007669"/>
    <property type="project" value="TreeGrafter"/>
</dbReference>
<dbReference type="CDD" id="cd00371">
    <property type="entry name" value="HMA"/>
    <property type="match status" value="1"/>
</dbReference>
<comment type="caution">
    <text evidence="9">The sequence shown here is derived from an EMBL/GenBank/DDBJ whole genome shotgun (WGS) entry which is preliminary data.</text>
</comment>
<evidence type="ECO:0000256" key="5">
    <source>
        <dbReference type="ARBA" id="ARBA00023065"/>
    </source>
</evidence>
<keyword evidence="1" id="KW-0813">Transport</keyword>
<dbReference type="PANTHER" id="PTHR46365">
    <property type="entry name" value="COPPER TRANSPORT PROTEIN ATOX1"/>
    <property type="match status" value="1"/>
</dbReference>
<reference evidence="9" key="1">
    <citation type="journal article" date="2023" name="Mol. Phylogenet. Evol.">
        <title>Genome-scale phylogeny and comparative genomics of the fungal order Sordariales.</title>
        <authorList>
            <person name="Hensen N."/>
            <person name="Bonometti L."/>
            <person name="Westerberg I."/>
            <person name="Brannstrom I.O."/>
            <person name="Guillou S."/>
            <person name="Cros-Aarteil S."/>
            <person name="Calhoun S."/>
            <person name="Haridas S."/>
            <person name="Kuo A."/>
            <person name="Mondo S."/>
            <person name="Pangilinan J."/>
            <person name="Riley R."/>
            <person name="LaButti K."/>
            <person name="Andreopoulos B."/>
            <person name="Lipzen A."/>
            <person name="Chen C."/>
            <person name="Yan M."/>
            <person name="Daum C."/>
            <person name="Ng V."/>
            <person name="Clum A."/>
            <person name="Steindorff A."/>
            <person name="Ohm R.A."/>
            <person name="Martin F."/>
            <person name="Silar P."/>
            <person name="Natvig D.O."/>
            <person name="Lalanne C."/>
            <person name="Gautier V."/>
            <person name="Ament-Velasquez S.L."/>
            <person name="Kruys A."/>
            <person name="Hutchinson M.I."/>
            <person name="Powell A.J."/>
            <person name="Barry K."/>
            <person name="Miller A.N."/>
            <person name="Grigoriev I.V."/>
            <person name="Debuchy R."/>
            <person name="Gladieux P."/>
            <person name="Hiltunen Thoren M."/>
            <person name="Johannesson H."/>
        </authorList>
    </citation>
    <scope>NUCLEOTIDE SEQUENCE</scope>
    <source>
        <strain evidence="9">SMH4131-1</strain>
    </source>
</reference>
<keyword evidence="10" id="KW-1185">Reference proteome</keyword>
<reference evidence="9" key="2">
    <citation type="submission" date="2023-06" db="EMBL/GenBank/DDBJ databases">
        <authorList>
            <consortium name="Lawrence Berkeley National Laboratory"/>
            <person name="Haridas S."/>
            <person name="Hensen N."/>
            <person name="Bonometti L."/>
            <person name="Westerberg I."/>
            <person name="Brannstrom I.O."/>
            <person name="Guillou S."/>
            <person name="Cros-Aarteil S."/>
            <person name="Calhoun S."/>
            <person name="Kuo A."/>
            <person name="Mondo S."/>
            <person name="Pangilinan J."/>
            <person name="Riley R."/>
            <person name="Labutti K."/>
            <person name="Andreopoulos B."/>
            <person name="Lipzen A."/>
            <person name="Chen C."/>
            <person name="Yanf M."/>
            <person name="Daum C."/>
            <person name="Ng V."/>
            <person name="Clum A."/>
            <person name="Steindorff A."/>
            <person name="Ohm R."/>
            <person name="Martin F."/>
            <person name="Silar P."/>
            <person name="Natvig D."/>
            <person name="Lalanne C."/>
            <person name="Gautier V."/>
            <person name="Ament-Velasquez S.L."/>
            <person name="Kruys A."/>
            <person name="Hutchinson M.I."/>
            <person name="Powell A.J."/>
            <person name="Barry K."/>
            <person name="Miller A.N."/>
            <person name="Grigoriev I.V."/>
            <person name="Debuchy R."/>
            <person name="Gladieux P."/>
            <person name="Thoren M.H."/>
            <person name="Johannesson H."/>
        </authorList>
    </citation>
    <scope>NUCLEOTIDE SEQUENCE</scope>
    <source>
        <strain evidence="9">SMH4131-1</strain>
    </source>
</reference>
<evidence type="ECO:0000256" key="4">
    <source>
        <dbReference type="ARBA" id="ARBA00023008"/>
    </source>
</evidence>
<dbReference type="FunFam" id="3.30.70.100:FF:000008">
    <property type="entry name" value="Copper transport protein ATOX1"/>
    <property type="match status" value="1"/>
</dbReference>
<dbReference type="PANTHER" id="PTHR46365:SF1">
    <property type="entry name" value="COPPER TRANSPORT PROTEIN ATOX1"/>
    <property type="match status" value="1"/>
</dbReference>
<evidence type="ECO:0000313" key="9">
    <source>
        <dbReference type="EMBL" id="KAK3320667.1"/>
    </source>
</evidence>
<evidence type="ECO:0000256" key="6">
    <source>
        <dbReference type="ARBA" id="ARBA00023186"/>
    </source>
</evidence>
<organism evidence="9 10">
    <name type="scientific">Cercophora scortea</name>
    <dbReference type="NCBI Taxonomy" id="314031"/>
    <lineage>
        <taxon>Eukaryota</taxon>
        <taxon>Fungi</taxon>
        <taxon>Dikarya</taxon>
        <taxon>Ascomycota</taxon>
        <taxon>Pezizomycotina</taxon>
        <taxon>Sordariomycetes</taxon>
        <taxon>Sordariomycetidae</taxon>
        <taxon>Sordariales</taxon>
        <taxon>Lasiosphaeriaceae</taxon>
        <taxon>Cercophora</taxon>
    </lineage>
</organism>
<gene>
    <name evidence="9" type="ORF">B0T19DRAFT_430148</name>
</gene>
<evidence type="ECO:0000256" key="3">
    <source>
        <dbReference type="ARBA" id="ARBA00022796"/>
    </source>
</evidence>
<protein>
    <submittedName>
        <fullName evidence="9">Heavy-metal-associated domain-containing protein</fullName>
    </submittedName>
</protein>
<dbReference type="GO" id="GO:0046872">
    <property type="term" value="F:metal ion binding"/>
    <property type="evidence" value="ECO:0007669"/>
    <property type="project" value="UniProtKB-KW"/>
</dbReference>
<keyword evidence="3" id="KW-0187">Copper transport</keyword>
<dbReference type="AlphaFoldDB" id="A0AAE0I9Q3"/>
<dbReference type="InterPro" id="IPR017969">
    <property type="entry name" value="Heavy-metal-associated_CS"/>
</dbReference>
<dbReference type="GO" id="GO:0006825">
    <property type="term" value="P:copper ion transport"/>
    <property type="evidence" value="ECO:0007669"/>
    <property type="project" value="UniProtKB-KW"/>
</dbReference>
<evidence type="ECO:0000313" key="10">
    <source>
        <dbReference type="Proteomes" id="UP001286456"/>
    </source>
</evidence>
<keyword evidence="6" id="KW-0143">Chaperone</keyword>
<name>A0AAE0I9Q3_9PEZI</name>
<dbReference type="GO" id="GO:0005829">
    <property type="term" value="C:cytosol"/>
    <property type="evidence" value="ECO:0007669"/>
    <property type="project" value="TreeGrafter"/>
</dbReference>
<feature type="domain" description="HMA" evidence="8">
    <location>
        <begin position="20"/>
        <end position="85"/>
    </location>
</feature>
<evidence type="ECO:0000256" key="2">
    <source>
        <dbReference type="ARBA" id="ARBA00022723"/>
    </source>
</evidence>
<dbReference type="Proteomes" id="UP001286456">
    <property type="component" value="Unassembled WGS sequence"/>
</dbReference>
<dbReference type="PROSITE" id="PS01047">
    <property type="entry name" value="HMA_1"/>
    <property type="match status" value="1"/>
</dbReference>